<feature type="chain" id="PRO_5047024967" evidence="2">
    <location>
        <begin position="24"/>
        <end position="143"/>
    </location>
</feature>
<gene>
    <name evidence="3" type="ORF">V8G57_25850</name>
</gene>
<organism evidence="3 4">
    <name type="scientific">Collimonas rhizosphaerae</name>
    <dbReference type="NCBI Taxonomy" id="3126357"/>
    <lineage>
        <taxon>Bacteria</taxon>
        <taxon>Pseudomonadati</taxon>
        <taxon>Pseudomonadota</taxon>
        <taxon>Betaproteobacteria</taxon>
        <taxon>Burkholderiales</taxon>
        <taxon>Oxalobacteraceae</taxon>
        <taxon>Collimonas</taxon>
    </lineage>
</organism>
<dbReference type="RefSeq" id="WP_342831875.1">
    <property type="nucleotide sequence ID" value="NZ_JBANDC010000036.1"/>
</dbReference>
<sequence>MSRFLKIAILWLLAFALPMQGFASSAMLDCGTGHQPASQHDMHQAQGQHAHHHDQLAASQHHAADASQASSNDSPANDSHHHNGAGKCSACASCCLSSAISAPATLDPVAPLPAGLETGAQPDQQFTAYFPEGLERPPHSLAI</sequence>
<evidence type="ECO:0000313" key="3">
    <source>
        <dbReference type="EMBL" id="MEM4990836.1"/>
    </source>
</evidence>
<feature type="region of interest" description="Disordered" evidence="1">
    <location>
        <begin position="33"/>
        <end position="87"/>
    </location>
</feature>
<accession>A0ABU9Q3M2</accession>
<feature type="compositionally biased region" description="Low complexity" evidence="1">
    <location>
        <begin position="56"/>
        <end position="77"/>
    </location>
</feature>
<name>A0ABU9Q3M2_9BURK</name>
<comment type="caution">
    <text evidence="3">The sequence shown here is derived from an EMBL/GenBank/DDBJ whole genome shotgun (WGS) entry which is preliminary data.</text>
</comment>
<feature type="signal peptide" evidence="2">
    <location>
        <begin position="1"/>
        <end position="23"/>
    </location>
</feature>
<keyword evidence="2" id="KW-0732">Signal</keyword>
<reference evidence="3 4" key="1">
    <citation type="submission" date="2024-02" db="EMBL/GenBank/DDBJ databases">
        <title>Draft genome sequence of Collimonas sp. strain H4R21, an effective mineral-weathering bacterial strain isolated from the beech rhizosphere.</title>
        <authorList>
            <person name="Morin E."/>
            <person name="Uroz S."/>
            <person name="Leveau J.H.J."/>
            <person name="Kumar R."/>
            <person name="Rey M.W."/>
            <person name="Pham J."/>
        </authorList>
    </citation>
    <scope>NUCLEOTIDE SEQUENCE [LARGE SCALE GENOMIC DNA]</scope>
    <source>
        <strain evidence="3 4">H4R21</strain>
    </source>
</reference>
<proteinExistence type="predicted"/>
<evidence type="ECO:0000256" key="2">
    <source>
        <dbReference type="SAM" id="SignalP"/>
    </source>
</evidence>
<dbReference type="Proteomes" id="UP001495910">
    <property type="component" value="Unassembled WGS sequence"/>
</dbReference>
<keyword evidence="4" id="KW-1185">Reference proteome</keyword>
<evidence type="ECO:0000256" key="1">
    <source>
        <dbReference type="SAM" id="MobiDB-lite"/>
    </source>
</evidence>
<dbReference type="EMBL" id="JBANDC010000036">
    <property type="protein sequence ID" value="MEM4990836.1"/>
    <property type="molecule type" value="Genomic_DNA"/>
</dbReference>
<evidence type="ECO:0000313" key="4">
    <source>
        <dbReference type="Proteomes" id="UP001495910"/>
    </source>
</evidence>
<protein>
    <submittedName>
        <fullName evidence="3">Uncharacterized protein</fullName>
    </submittedName>
</protein>